<evidence type="ECO:0000256" key="9">
    <source>
        <dbReference type="SAM" id="MobiDB-lite"/>
    </source>
</evidence>
<dbReference type="AlphaFoldDB" id="C0Q9D1"/>
<feature type="compositionally biased region" description="Polar residues" evidence="9">
    <location>
        <begin position="27"/>
        <end position="56"/>
    </location>
</feature>
<dbReference type="RefSeq" id="WP_015905386.1">
    <property type="nucleotide sequence ID" value="NC_012108.1"/>
</dbReference>
<dbReference type="InterPro" id="IPR035890">
    <property type="entry name" value="Anti-sigma-28_factor_FlgM_sf"/>
</dbReference>
<evidence type="ECO:0000256" key="5">
    <source>
        <dbReference type="ARBA" id="ARBA00023015"/>
    </source>
</evidence>
<evidence type="ECO:0000256" key="6">
    <source>
        <dbReference type="ARBA" id="ARBA00023163"/>
    </source>
</evidence>
<name>C0Q9D1_DESAH</name>
<dbReference type="HOGENOM" id="CLU_169011_4_0_7"/>
<keyword evidence="6" id="KW-0804">Transcription</keyword>
<dbReference type="EMBL" id="CP001087">
    <property type="protein sequence ID" value="ACN16636.1"/>
    <property type="molecule type" value="Genomic_DNA"/>
</dbReference>
<keyword evidence="3" id="KW-0678">Repressor</keyword>
<dbReference type="GO" id="GO:0045892">
    <property type="term" value="P:negative regulation of DNA-templated transcription"/>
    <property type="evidence" value="ECO:0007669"/>
    <property type="project" value="InterPro"/>
</dbReference>
<dbReference type="InterPro" id="IPR031316">
    <property type="entry name" value="FlgM_C"/>
</dbReference>
<dbReference type="Proteomes" id="UP000000442">
    <property type="component" value="Chromosome"/>
</dbReference>
<dbReference type="OrthoDB" id="5421137at2"/>
<evidence type="ECO:0000313" key="12">
    <source>
        <dbReference type="Proteomes" id="UP000000442"/>
    </source>
</evidence>
<accession>C0Q9D1</accession>
<dbReference type="SUPFAM" id="SSF101498">
    <property type="entry name" value="Anti-sigma factor FlgM"/>
    <property type="match status" value="1"/>
</dbReference>
<evidence type="ECO:0000256" key="4">
    <source>
        <dbReference type="ARBA" id="ARBA00022795"/>
    </source>
</evidence>
<evidence type="ECO:0000313" key="11">
    <source>
        <dbReference type="EMBL" id="ACN16636.1"/>
    </source>
</evidence>
<keyword evidence="12" id="KW-1185">Reference proteome</keyword>
<organism evidence="11 12">
    <name type="scientific">Desulforapulum autotrophicum (strain ATCC 43914 / DSM 3382 / VKM B-1955 / HRM2)</name>
    <name type="common">Desulfobacterium autotrophicum</name>
    <dbReference type="NCBI Taxonomy" id="177437"/>
    <lineage>
        <taxon>Bacteria</taxon>
        <taxon>Pseudomonadati</taxon>
        <taxon>Thermodesulfobacteriota</taxon>
        <taxon>Desulfobacteria</taxon>
        <taxon>Desulfobacterales</taxon>
        <taxon>Desulfobacteraceae</taxon>
        <taxon>Desulforapulum</taxon>
    </lineage>
</organism>
<dbReference type="NCBIfam" id="TIGR03824">
    <property type="entry name" value="FlgM_jcvi"/>
    <property type="match status" value="1"/>
</dbReference>
<evidence type="ECO:0000256" key="2">
    <source>
        <dbReference type="ARBA" id="ARBA00017823"/>
    </source>
</evidence>
<dbReference type="GO" id="GO:0044781">
    <property type="term" value="P:bacterial-type flagellum organization"/>
    <property type="evidence" value="ECO:0007669"/>
    <property type="project" value="UniProtKB-KW"/>
</dbReference>
<sequence>MKITSQNSNMVNQSYGKNQAVAPPSADKNQTEVSRNVDSVSLSSTTRDLQKIQQAMTVEPQERSERVATLKAAVESGQYTVDTEKVAERMTGFFIDKIA</sequence>
<dbReference type="InterPro" id="IPR007412">
    <property type="entry name" value="FlgM"/>
</dbReference>
<evidence type="ECO:0000256" key="8">
    <source>
        <dbReference type="ARBA" id="ARBA00030117"/>
    </source>
</evidence>
<comment type="function">
    <text evidence="7">Responsible for the coupling of flagellin expression to flagellar assembly by preventing expression of the flagellin genes when a component of the middle class of proteins is defective. It negatively regulates flagellar genes by inhibiting the activity of FliA by directly binding to FliA.</text>
</comment>
<feature type="region of interest" description="Disordered" evidence="9">
    <location>
        <begin position="1"/>
        <end position="60"/>
    </location>
</feature>
<evidence type="ECO:0000256" key="3">
    <source>
        <dbReference type="ARBA" id="ARBA00022491"/>
    </source>
</evidence>
<keyword evidence="5" id="KW-0805">Transcription regulation</keyword>
<feature type="compositionally biased region" description="Polar residues" evidence="9">
    <location>
        <begin position="1"/>
        <end position="17"/>
    </location>
</feature>
<dbReference type="KEGG" id="dat:HRM2_35710"/>
<dbReference type="STRING" id="177437.HRM2_35710"/>
<dbReference type="eggNOG" id="COG2747">
    <property type="taxonomic scope" value="Bacteria"/>
</dbReference>
<keyword evidence="4" id="KW-1005">Bacterial flagellum biogenesis</keyword>
<reference evidence="11 12" key="1">
    <citation type="journal article" date="2009" name="Environ. Microbiol.">
        <title>Genome sequence of Desulfobacterium autotrophicum HRM2, a marine sulfate reducer oxidizing organic carbon completely to carbon dioxide.</title>
        <authorList>
            <person name="Strittmatter A.W."/>
            <person name="Liesegang H."/>
            <person name="Rabus R."/>
            <person name="Decker I."/>
            <person name="Amann J."/>
            <person name="Andres S."/>
            <person name="Henne A."/>
            <person name="Fricke W.F."/>
            <person name="Martinez-Arias R."/>
            <person name="Bartels D."/>
            <person name="Goesmann A."/>
            <person name="Krause L."/>
            <person name="Puehler A."/>
            <person name="Klenk H.P."/>
            <person name="Richter M."/>
            <person name="Schuler M."/>
            <person name="Gloeckner F.O."/>
            <person name="Meyerdierks A."/>
            <person name="Gottschalk G."/>
            <person name="Amann R."/>
        </authorList>
    </citation>
    <scope>NUCLEOTIDE SEQUENCE [LARGE SCALE GENOMIC DNA]</scope>
    <source>
        <strain evidence="12">ATCC 43914 / DSM 3382 / HRM2</strain>
    </source>
</reference>
<feature type="domain" description="Anti-sigma-28 factor FlgM C-terminal" evidence="10">
    <location>
        <begin position="38"/>
        <end position="91"/>
    </location>
</feature>
<dbReference type="Pfam" id="PF04316">
    <property type="entry name" value="FlgM"/>
    <property type="match status" value="1"/>
</dbReference>
<comment type="similarity">
    <text evidence="1">Belongs to the FlgM family.</text>
</comment>
<evidence type="ECO:0000259" key="10">
    <source>
        <dbReference type="Pfam" id="PF04316"/>
    </source>
</evidence>
<protein>
    <recommendedName>
        <fullName evidence="2">Negative regulator of flagellin synthesis</fullName>
    </recommendedName>
    <alternativeName>
        <fullName evidence="8">Anti-sigma-28 factor</fullName>
    </alternativeName>
</protein>
<evidence type="ECO:0000256" key="1">
    <source>
        <dbReference type="ARBA" id="ARBA00005322"/>
    </source>
</evidence>
<evidence type="ECO:0000256" key="7">
    <source>
        <dbReference type="ARBA" id="ARBA00024739"/>
    </source>
</evidence>
<proteinExistence type="inferred from homology"/>
<gene>
    <name evidence="11" type="primary">flgM</name>
    <name evidence="11" type="ordered locus">HRM2_35710</name>
</gene>